<dbReference type="PROSITE" id="PS51186">
    <property type="entry name" value="GNAT"/>
    <property type="match status" value="1"/>
</dbReference>
<dbReference type="InterPro" id="IPR016181">
    <property type="entry name" value="Acyl_CoA_acyltransferase"/>
</dbReference>
<evidence type="ECO:0000256" key="1">
    <source>
        <dbReference type="ARBA" id="ARBA00022679"/>
    </source>
</evidence>
<organism evidence="4 5">
    <name type="scientific">Chryseotalea sanaruensis</name>
    <dbReference type="NCBI Taxonomy" id="2482724"/>
    <lineage>
        <taxon>Bacteria</taxon>
        <taxon>Pseudomonadati</taxon>
        <taxon>Bacteroidota</taxon>
        <taxon>Cytophagia</taxon>
        <taxon>Cytophagales</taxon>
        <taxon>Chryseotaleaceae</taxon>
        <taxon>Chryseotalea</taxon>
    </lineage>
</organism>
<dbReference type="Pfam" id="PF00583">
    <property type="entry name" value="Acetyltransf_1"/>
    <property type="match status" value="1"/>
</dbReference>
<dbReference type="RefSeq" id="WP_127123162.1">
    <property type="nucleotide sequence ID" value="NZ_BHXQ01000005.1"/>
</dbReference>
<feature type="domain" description="N-acetyltransferase" evidence="3">
    <location>
        <begin position="3"/>
        <end position="172"/>
    </location>
</feature>
<proteinExistence type="predicted"/>
<dbReference type="AlphaFoldDB" id="A0A401UC76"/>
<dbReference type="GO" id="GO:0016747">
    <property type="term" value="F:acyltransferase activity, transferring groups other than amino-acyl groups"/>
    <property type="evidence" value="ECO:0007669"/>
    <property type="project" value="InterPro"/>
</dbReference>
<evidence type="ECO:0000313" key="5">
    <source>
        <dbReference type="Proteomes" id="UP000288227"/>
    </source>
</evidence>
<dbReference type="CDD" id="cd04301">
    <property type="entry name" value="NAT_SF"/>
    <property type="match status" value="1"/>
</dbReference>
<dbReference type="PANTHER" id="PTHR43877">
    <property type="entry name" value="AMINOALKYLPHOSPHONATE N-ACETYLTRANSFERASE-RELATED-RELATED"/>
    <property type="match status" value="1"/>
</dbReference>
<comment type="caution">
    <text evidence="4">The sequence shown here is derived from an EMBL/GenBank/DDBJ whole genome shotgun (WGS) entry which is preliminary data.</text>
</comment>
<evidence type="ECO:0000313" key="4">
    <source>
        <dbReference type="EMBL" id="GCC52503.1"/>
    </source>
</evidence>
<keyword evidence="2" id="KW-0012">Acyltransferase</keyword>
<dbReference type="Proteomes" id="UP000288227">
    <property type="component" value="Unassembled WGS sequence"/>
</dbReference>
<dbReference type="InterPro" id="IPR000182">
    <property type="entry name" value="GNAT_dom"/>
</dbReference>
<evidence type="ECO:0000259" key="3">
    <source>
        <dbReference type="PROSITE" id="PS51186"/>
    </source>
</evidence>
<accession>A0A401UC76</accession>
<reference evidence="4 5" key="1">
    <citation type="submission" date="2018-11" db="EMBL/GenBank/DDBJ databases">
        <title>Chryseotalea sanarue gen. nov., sp., nov., a member of the family Cytophagaceae, isolated from a brackish lake in Hamamatsu Japan.</title>
        <authorList>
            <person name="Maejima Y."/>
            <person name="Iino T."/>
            <person name="Muraguchi Y."/>
            <person name="Fukuda K."/>
            <person name="Ohkuma M."/>
            <person name="Moriuchi R."/>
            <person name="Dohra H."/>
            <person name="Kimbara K."/>
            <person name="Shintani M."/>
        </authorList>
    </citation>
    <scope>NUCLEOTIDE SEQUENCE [LARGE SCALE GENOMIC DNA]</scope>
    <source>
        <strain evidence="4 5">Ys</strain>
    </source>
</reference>
<protein>
    <submittedName>
        <fullName evidence="4">N-acetyltransferase</fullName>
    </submittedName>
</protein>
<evidence type="ECO:0000256" key="2">
    <source>
        <dbReference type="ARBA" id="ARBA00023315"/>
    </source>
</evidence>
<dbReference type="OrthoDB" id="9796381at2"/>
<sequence>MSSSILAATVADIPEINILVNGAYRGDSGRQGWTTEADLIEGTRIDENILTNLINRDDTIILLYREDDLLLGCVELRKEGFKLYLGMLSVSPLSQNKGIGKKLMVAAESYANEKGCTSIFMTVISVREELLNWYQRHGYVLTGERKPFIVPDERWGKPKSKLEFLVLEKKLIY</sequence>
<keyword evidence="1 4" id="KW-0808">Transferase</keyword>
<dbReference type="Gene3D" id="3.40.630.30">
    <property type="match status" value="1"/>
</dbReference>
<dbReference type="EMBL" id="BHXQ01000005">
    <property type="protein sequence ID" value="GCC52503.1"/>
    <property type="molecule type" value="Genomic_DNA"/>
</dbReference>
<gene>
    <name evidence="4" type="ORF">SanaruYs_27400</name>
</gene>
<name>A0A401UC76_9BACT</name>
<keyword evidence="5" id="KW-1185">Reference proteome</keyword>
<dbReference type="SUPFAM" id="SSF55729">
    <property type="entry name" value="Acyl-CoA N-acyltransferases (Nat)"/>
    <property type="match status" value="1"/>
</dbReference>
<dbReference type="InterPro" id="IPR050832">
    <property type="entry name" value="Bact_Acetyltransf"/>
</dbReference>